<protein>
    <submittedName>
        <fullName evidence="15">Iron complex outermembrane recepter protein</fullName>
    </submittedName>
</protein>
<dbReference type="PANTHER" id="PTHR32552">
    <property type="entry name" value="FERRICHROME IRON RECEPTOR-RELATED"/>
    <property type="match status" value="1"/>
</dbReference>
<evidence type="ECO:0000256" key="1">
    <source>
        <dbReference type="ARBA" id="ARBA00004571"/>
    </source>
</evidence>
<evidence type="ECO:0000256" key="3">
    <source>
        <dbReference type="ARBA" id="ARBA00022452"/>
    </source>
</evidence>
<organism evidence="15 16">
    <name type="scientific">Rhizorhabdus histidinilytica</name>
    <dbReference type="NCBI Taxonomy" id="439228"/>
    <lineage>
        <taxon>Bacteria</taxon>
        <taxon>Pseudomonadati</taxon>
        <taxon>Pseudomonadota</taxon>
        <taxon>Alphaproteobacteria</taxon>
        <taxon>Sphingomonadales</taxon>
        <taxon>Sphingomonadaceae</taxon>
        <taxon>Rhizorhabdus</taxon>
    </lineage>
</organism>
<dbReference type="SUPFAM" id="SSF56935">
    <property type="entry name" value="Porins"/>
    <property type="match status" value="1"/>
</dbReference>
<evidence type="ECO:0000313" key="16">
    <source>
        <dbReference type="Proteomes" id="UP000189818"/>
    </source>
</evidence>
<keyword evidence="4" id="KW-0410">Iron transport</keyword>
<evidence type="ECO:0000256" key="11">
    <source>
        <dbReference type="PROSITE-ProRule" id="PRU01360"/>
    </source>
</evidence>
<keyword evidence="10 11" id="KW-0998">Cell outer membrane</keyword>
<dbReference type="PANTHER" id="PTHR32552:SF81">
    <property type="entry name" value="TONB-DEPENDENT OUTER MEMBRANE RECEPTOR"/>
    <property type="match status" value="1"/>
</dbReference>
<accession>A0A1T5B8L9</accession>
<keyword evidence="16" id="KW-1185">Reference proteome</keyword>
<evidence type="ECO:0000256" key="6">
    <source>
        <dbReference type="ARBA" id="ARBA00023004"/>
    </source>
</evidence>
<gene>
    <name evidence="15" type="ORF">SAMN06295920_102579</name>
</gene>
<reference evidence="16" key="1">
    <citation type="submission" date="2017-02" db="EMBL/GenBank/DDBJ databases">
        <authorList>
            <person name="Varghese N."/>
            <person name="Submissions S."/>
        </authorList>
    </citation>
    <scope>NUCLEOTIDE SEQUENCE [LARGE SCALE GENOMIC DNA]</scope>
    <source>
        <strain evidence="16">UM2</strain>
    </source>
</reference>
<keyword evidence="7" id="KW-0406">Ion transport</keyword>
<dbReference type="InterPro" id="IPR039426">
    <property type="entry name" value="TonB-dep_rcpt-like"/>
</dbReference>
<evidence type="ECO:0000256" key="10">
    <source>
        <dbReference type="ARBA" id="ARBA00023237"/>
    </source>
</evidence>
<dbReference type="InterPro" id="IPR012910">
    <property type="entry name" value="Plug_dom"/>
</dbReference>
<evidence type="ECO:0000256" key="12">
    <source>
        <dbReference type="RuleBase" id="RU003357"/>
    </source>
</evidence>
<name>A0A1T5B8L9_9SPHN</name>
<feature type="domain" description="TonB-dependent receptor-like beta-barrel" evidence="13">
    <location>
        <begin position="306"/>
        <end position="697"/>
    </location>
</feature>
<dbReference type="EMBL" id="FUYM01000002">
    <property type="protein sequence ID" value="SKB43417.1"/>
    <property type="molecule type" value="Genomic_DNA"/>
</dbReference>
<dbReference type="GO" id="GO:0006826">
    <property type="term" value="P:iron ion transport"/>
    <property type="evidence" value="ECO:0007669"/>
    <property type="project" value="UniProtKB-KW"/>
</dbReference>
<evidence type="ECO:0000256" key="4">
    <source>
        <dbReference type="ARBA" id="ARBA00022496"/>
    </source>
</evidence>
<feature type="domain" description="TonB-dependent receptor plug" evidence="14">
    <location>
        <begin position="75"/>
        <end position="180"/>
    </location>
</feature>
<dbReference type="InterPro" id="IPR036942">
    <property type="entry name" value="Beta-barrel_TonB_sf"/>
</dbReference>
<dbReference type="GO" id="GO:0009279">
    <property type="term" value="C:cell outer membrane"/>
    <property type="evidence" value="ECO:0007669"/>
    <property type="project" value="UniProtKB-SubCell"/>
</dbReference>
<keyword evidence="9 11" id="KW-0472">Membrane</keyword>
<dbReference type="Gene3D" id="2.40.170.20">
    <property type="entry name" value="TonB-dependent receptor, beta-barrel domain"/>
    <property type="match status" value="1"/>
</dbReference>
<dbReference type="STRING" id="439228.SAMN06295920_102579"/>
<sequence length="737" mass="79938">MHHIVRAPHRAPRMGGTPLPKARLGAGLLRAAAPVALIAAGMTPSTAIAQSASAATGSGTIEEIVVTAQKERSTLQKTAAAITALSGDALLATGVTDIRAAQAYVPSVRFQQQGAATEVYIRGVGSSIDSPQYEPPTSVHFNGVYVPRNATGGAFYDLERVEVLPGPQGTLYGRSTLGGTVQIIAKRPTRDFGSESLVEGGNYSFAHVSTAVNVPVSETLAVRGAFDYQYHKGYQSSGADSANNYSARLSALYKPSDDLSAYVWASVTDLNGHPANFISIGVDPAGAVTPGKFLNSNPWDDRFPASLLPLLPTGQVKPGEWRYKNIMVGGELNWNLSDSVVLTYIPSYLTFYSEPRFYFGGILAAATEKDKQTTHELRLSGDNGRLKWVAGLYGYRLVSSGTVFVGGFSAAEGAFPTSNVTRHRAKGLALFGQATYRLSDQLRLIAGGRYSHDDRVGNGFYFDATGLAFYDYGRKFNHGDFKVGVEYDAAPEVMLYATVQSGFQPGTFNQFRSTAAVPNDIKSAKLIAYTGGFKSRAFGDTLQINNEAFFYNYENLFVSAYDALTNSTRTFNAQRAHIYGDQLDVIFKPTRSDQFTLTVGYLHARYKKFILPGGASYSGSQIQYSPDWTISAGYFHDFDLPKGYVRAQVNTRFEDSFFGDYLHSPGTRQGSYTKTDASLTYYDDDGRWSFGIWAKNLEKEAVEAAVATGSLTPFNPLAGTGSLEPPRTYGVRATFKM</sequence>
<dbReference type="PROSITE" id="PS52016">
    <property type="entry name" value="TONB_DEPENDENT_REC_3"/>
    <property type="match status" value="1"/>
</dbReference>
<dbReference type="AlphaFoldDB" id="A0A1T5B8L9"/>
<evidence type="ECO:0000259" key="13">
    <source>
        <dbReference type="Pfam" id="PF00593"/>
    </source>
</evidence>
<evidence type="ECO:0000256" key="7">
    <source>
        <dbReference type="ARBA" id="ARBA00023065"/>
    </source>
</evidence>
<dbReference type="InterPro" id="IPR000531">
    <property type="entry name" value="Beta-barrel_TonB"/>
</dbReference>
<evidence type="ECO:0000256" key="8">
    <source>
        <dbReference type="ARBA" id="ARBA00023077"/>
    </source>
</evidence>
<evidence type="ECO:0000256" key="9">
    <source>
        <dbReference type="ARBA" id="ARBA00023136"/>
    </source>
</evidence>
<keyword evidence="5 11" id="KW-0812">Transmembrane</keyword>
<comment type="similarity">
    <text evidence="11 12">Belongs to the TonB-dependent receptor family.</text>
</comment>
<dbReference type="Pfam" id="PF00593">
    <property type="entry name" value="TonB_dep_Rec_b-barrel"/>
    <property type="match status" value="1"/>
</dbReference>
<evidence type="ECO:0000256" key="5">
    <source>
        <dbReference type="ARBA" id="ARBA00022692"/>
    </source>
</evidence>
<keyword evidence="2 11" id="KW-0813">Transport</keyword>
<dbReference type="Proteomes" id="UP000189818">
    <property type="component" value="Unassembled WGS sequence"/>
</dbReference>
<keyword evidence="3 11" id="KW-1134">Transmembrane beta strand</keyword>
<dbReference type="Pfam" id="PF07715">
    <property type="entry name" value="Plug"/>
    <property type="match status" value="1"/>
</dbReference>
<evidence type="ECO:0000256" key="2">
    <source>
        <dbReference type="ARBA" id="ARBA00022448"/>
    </source>
</evidence>
<proteinExistence type="inferred from homology"/>
<evidence type="ECO:0000313" key="15">
    <source>
        <dbReference type="EMBL" id="SKB43417.1"/>
    </source>
</evidence>
<evidence type="ECO:0000259" key="14">
    <source>
        <dbReference type="Pfam" id="PF07715"/>
    </source>
</evidence>
<comment type="subcellular location">
    <subcellularLocation>
        <location evidence="1 11">Cell outer membrane</location>
        <topology evidence="1 11">Multi-pass membrane protein</topology>
    </subcellularLocation>
</comment>
<keyword evidence="6" id="KW-0408">Iron</keyword>
<keyword evidence="8 12" id="KW-0798">TonB box</keyword>